<dbReference type="Proteomes" id="UP001204445">
    <property type="component" value="Unassembled WGS sequence"/>
</dbReference>
<accession>A0AAE3HLR9</accession>
<sequence>MKIGFYQYRPQFGRIKANLNKVLKKLEGIDADLIVLPELAFSGYYFSDRSEALSLAEDPGNSATVNALTELCSRNDFHLVTGFTERADDKVYNSALLIGPDGIEHIYRKLHLFNEEKFWFDAGDIPLSVQEVRGARIGIMVCFDWVFPEVARTLALQGADIICQPANLVLTYCQQTMLTRSLENRVFSVTCNRFGADKRPQGELKFTGRSQLVAPNGDRLESAPPQREALVIMDIDPAQAHEKHITKHNDVLADRRPEFYRTLIEH</sequence>
<dbReference type="EMBL" id="JANUCT010000008">
    <property type="protein sequence ID" value="MCS3903451.1"/>
    <property type="molecule type" value="Genomic_DNA"/>
</dbReference>
<dbReference type="PROSITE" id="PS50263">
    <property type="entry name" value="CN_HYDROLASE"/>
    <property type="match status" value="1"/>
</dbReference>
<protein>
    <submittedName>
        <fullName evidence="3">Amidohydrolase</fullName>
    </submittedName>
</protein>
<dbReference type="PANTHER" id="PTHR43674">
    <property type="entry name" value="NITRILASE C965.09-RELATED"/>
    <property type="match status" value="1"/>
</dbReference>
<dbReference type="InterPro" id="IPR036526">
    <property type="entry name" value="C-N_Hydrolase_sf"/>
</dbReference>
<dbReference type="RefSeq" id="WP_259055226.1">
    <property type="nucleotide sequence ID" value="NZ_JANUCT010000008.1"/>
</dbReference>
<proteinExistence type="predicted"/>
<dbReference type="InterPro" id="IPR003010">
    <property type="entry name" value="C-N_Hydrolase"/>
</dbReference>
<evidence type="ECO:0000313" key="4">
    <source>
        <dbReference type="Proteomes" id="UP001204445"/>
    </source>
</evidence>
<dbReference type="SUPFAM" id="SSF56317">
    <property type="entry name" value="Carbon-nitrogen hydrolase"/>
    <property type="match status" value="1"/>
</dbReference>
<organism evidence="3 4">
    <name type="scientific">Methylohalomonas lacus</name>
    <dbReference type="NCBI Taxonomy" id="398773"/>
    <lineage>
        <taxon>Bacteria</taxon>
        <taxon>Pseudomonadati</taxon>
        <taxon>Pseudomonadota</taxon>
        <taxon>Gammaproteobacteria</taxon>
        <taxon>Methylohalomonadales</taxon>
        <taxon>Methylohalomonadaceae</taxon>
        <taxon>Methylohalomonas</taxon>
    </lineage>
</organism>
<dbReference type="PANTHER" id="PTHR43674:SF2">
    <property type="entry name" value="BETA-UREIDOPROPIONASE"/>
    <property type="match status" value="1"/>
</dbReference>
<comment type="caution">
    <text evidence="3">The sequence shown here is derived from an EMBL/GenBank/DDBJ whole genome shotgun (WGS) entry which is preliminary data.</text>
</comment>
<evidence type="ECO:0000259" key="2">
    <source>
        <dbReference type="PROSITE" id="PS50263"/>
    </source>
</evidence>
<keyword evidence="4" id="KW-1185">Reference proteome</keyword>
<keyword evidence="1" id="KW-0378">Hydrolase</keyword>
<feature type="domain" description="CN hydrolase" evidence="2">
    <location>
        <begin position="1"/>
        <end position="237"/>
    </location>
</feature>
<dbReference type="Gene3D" id="3.60.110.10">
    <property type="entry name" value="Carbon-nitrogen hydrolase"/>
    <property type="match status" value="1"/>
</dbReference>
<dbReference type="AlphaFoldDB" id="A0AAE3HLR9"/>
<dbReference type="GO" id="GO:0016811">
    <property type="term" value="F:hydrolase activity, acting on carbon-nitrogen (but not peptide) bonds, in linear amides"/>
    <property type="evidence" value="ECO:0007669"/>
    <property type="project" value="TreeGrafter"/>
</dbReference>
<evidence type="ECO:0000313" key="3">
    <source>
        <dbReference type="EMBL" id="MCS3903451.1"/>
    </source>
</evidence>
<reference evidence="3" key="1">
    <citation type="submission" date="2022-08" db="EMBL/GenBank/DDBJ databases">
        <title>Genomic Encyclopedia of Type Strains, Phase III (KMG-III): the genomes of soil and plant-associated and newly described type strains.</title>
        <authorList>
            <person name="Whitman W."/>
        </authorList>
    </citation>
    <scope>NUCLEOTIDE SEQUENCE</scope>
    <source>
        <strain evidence="3">HMT 1</strain>
    </source>
</reference>
<evidence type="ECO:0000256" key="1">
    <source>
        <dbReference type="ARBA" id="ARBA00022801"/>
    </source>
</evidence>
<gene>
    <name evidence="3" type="ORF">J2T55_001472</name>
</gene>
<dbReference type="InterPro" id="IPR050345">
    <property type="entry name" value="Aliph_Amidase/BUP"/>
</dbReference>
<name>A0AAE3HLR9_9GAMM</name>
<dbReference type="Pfam" id="PF00795">
    <property type="entry name" value="CN_hydrolase"/>
    <property type="match status" value="1"/>
</dbReference>